<evidence type="ECO:0000256" key="1">
    <source>
        <dbReference type="ARBA" id="ARBA00004651"/>
    </source>
</evidence>
<feature type="transmembrane region" description="Helical" evidence="6">
    <location>
        <begin position="352"/>
        <end position="371"/>
    </location>
</feature>
<organism evidence="8 9">
    <name type="scientific">Alkaliphilus metalliredigens (strain QYMF)</name>
    <dbReference type="NCBI Taxonomy" id="293826"/>
    <lineage>
        <taxon>Bacteria</taxon>
        <taxon>Bacillati</taxon>
        <taxon>Bacillota</taxon>
        <taxon>Clostridia</taxon>
        <taxon>Peptostreptococcales</taxon>
        <taxon>Natronincolaceae</taxon>
        <taxon>Alkaliphilus</taxon>
    </lineage>
</organism>
<dbReference type="InterPro" id="IPR011701">
    <property type="entry name" value="MFS"/>
</dbReference>
<dbReference type="GO" id="GO:0005886">
    <property type="term" value="C:plasma membrane"/>
    <property type="evidence" value="ECO:0007669"/>
    <property type="project" value="UniProtKB-SubCell"/>
</dbReference>
<dbReference type="PROSITE" id="PS50850">
    <property type="entry name" value="MFS"/>
    <property type="match status" value="1"/>
</dbReference>
<feature type="transmembrane region" description="Helical" evidence="6">
    <location>
        <begin position="112"/>
        <end position="131"/>
    </location>
</feature>
<dbReference type="OrthoDB" id="9793415at2"/>
<keyword evidence="4 6" id="KW-1133">Transmembrane helix</keyword>
<evidence type="ECO:0000256" key="4">
    <source>
        <dbReference type="ARBA" id="ARBA00022989"/>
    </source>
</evidence>
<dbReference type="SUPFAM" id="SSF103473">
    <property type="entry name" value="MFS general substrate transporter"/>
    <property type="match status" value="1"/>
</dbReference>
<dbReference type="Proteomes" id="UP000001572">
    <property type="component" value="Chromosome"/>
</dbReference>
<feature type="domain" description="Major facilitator superfamily (MFS) profile" evidence="7">
    <location>
        <begin position="21"/>
        <end position="413"/>
    </location>
</feature>
<accession>A6TS10</accession>
<evidence type="ECO:0000313" key="9">
    <source>
        <dbReference type="Proteomes" id="UP000001572"/>
    </source>
</evidence>
<dbReference type="InterPro" id="IPR052983">
    <property type="entry name" value="MFS_Riboflavin_Transporter"/>
</dbReference>
<dbReference type="PANTHER" id="PTHR43385:SF1">
    <property type="entry name" value="RIBOFLAVIN TRANSPORTER RIBJ"/>
    <property type="match status" value="1"/>
</dbReference>
<evidence type="ECO:0000259" key="7">
    <source>
        <dbReference type="PROSITE" id="PS50850"/>
    </source>
</evidence>
<name>A6TS10_ALKMQ</name>
<dbReference type="InterPro" id="IPR020846">
    <property type="entry name" value="MFS_dom"/>
</dbReference>
<evidence type="ECO:0000313" key="8">
    <source>
        <dbReference type="EMBL" id="ABR48978.1"/>
    </source>
</evidence>
<dbReference type="AlphaFoldDB" id="A6TS10"/>
<feature type="transmembrane region" description="Helical" evidence="6">
    <location>
        <begin position="319"/>
        <end position="340"/>
    </location>
</feature>
<comment type="subcellular location">
    <subcellularLocation>
        <location evidence="1">Cell membrane</location>
        <topology evidence="1">Multi-pass membrane protein</topology>
    </subcellularLocation>
</comment>
<keyword evidence="2" id="KW-0813">Transport</keyword>
<feature type="transmembrane region" description="Helical" evidence="6">
    <location>
        <begin position="297"/>
        <end position="313"/>
    </location>
</feature>
<dbReference type="GO" id="GO:0022857">
    <property type="term" value="F:transmembrane transporter activity"/>
    <property type="evidence" value="ECO:0007669"/>
    <property type="project" value="InterPro"/>
</dbReference>
<proteinExistence type="predicted"/>
<evidence type="ECO:0000256" key="5">
    <source>
        <dbReference type="ARBA" id="ARBA00023136"/>
    </source>
</evidence>
<feature type="transmembrane region" description="Helical" evidence="6">
    <location>
        <begin position="20"/>
        <end position="37"/>
    </location>
</feature>
<dbReference type="InterPro" id="IPR036259">
    <property type="entry name" value="MFS_trans_sf"/>
</dbReference>
<keyword evidence="5 6" id="KW-0472">Membrane</keyword>
<evidence type="ECO:0000256" key="6">
    <source>
        <dbReference type="SAM" id="Phobius"/>
    </source>
</evidence>
<gene>
    <name evidence="8" type="ordered locus">Amet_2828</name>
</gene>
<feature type="transmembrane region" description="Helical" evidence="6">
    <location>
        <begin position="391"/>
        <end position="408"/>
    </location>
</feature>
<dbReference type="eggNOG" id="COG2271">
    <property type="taxonomic scope" value="Bacteria"/>
</dbReference>
<keyword evidence="9" id="KW-1185">Reference proteome</keyword>
<evidence type="ECO:0000256" key="2">
    <source>
        <dbReference type="ARBA" id="ARBA00022448"/>
    </source>
</evidence>
<evidence type="ECO:0000256" key="3">
    <source>
        <dbReference type="ARBA" id="ARBA00022692"/>
    </source>
</evidence>
<dbReference type="RefSeq" id="WP_012063949.1">
    <property type="nucleotide sequence ID" value="NC_009633.1"/>
</dbReference>
<dbReference type="HOGENOM" id="CLU_001265_59_9_9"/>
<keyword evidence="3 6" id="KW-0812">Transmembrane</keyword>
<feature type="transmembrane region" description="Helical" evidence="6">
    <location>
        <begin position="57"/>
        <end position="76"/>
    </location>
</feature>
<feature type="transmembrane region" description="Helical" evidence="6">
    <location>
        <begin position="143"/>
        <end position="165"/>
    </location>
</feature>
<feature type="transmembrane region" description="Helical" evidence="6">
    <location>
        <begin position="88"/>
        <end position="106"/>
    </location>
</feature>
<reference evidence="9" key="1">
    <citation type="journal article" date="2016" name="Genome Announc.">
        <title>Complete genome sequence of Alkaliphilus metalliredigens strain QYMF, an alkaliphilic and metal-reducing bacterium isolated from borax-contaminated leachate ponds.</title>
        <authorList>
            <person name="Hwang C."/>
            <person name="Copeland A."/>
            <person name="Lucas S."/>
            <person name="Lapidus A."/>
            <person name="Barry K."/>
            <person name="Detter J.C."/>
            <person name="Glavina Del Rio T."/>
            <person name="Hammon N."/>
            <person name="Israni S."/>
            <person name="Dalin E."/>
            <person name="Tice H."/>
            <person name="Pitluck S."/>
            <person name="Chertkov O."/>
            <person name="Brettin T."/>
            <person name="Bruce D."/>
            <person name="Han C."/>
            <person name="Schmutz J."/>
            <person name="Larimer F."/>
            <person name="Land M.L."/>
            <person name="Hauser L."/>
            <person name="Kyrpides N."/>
            <person name="Mikhailova N."/>
            <person name="Ye Q."/>
            <person name="Zhou J."/>
            <person name="Richardson P."/>
            <person name="Fields M.W."/>
        </authorList>
    </citation>
    <scope>NUCLEOTIDE SEQUENCE [LARGE SCALE GENOMIC DNA]</scope>
    <source>
        <strain evidence="9">QYMF</strain>
    </source>
</reference>
<dbReference type="EMBL" id="CP000724">
    <property type="protein sequence ID" value="ABR48978.1"/>
    <property type="molecule type" value="Genomic_DNA"/>
</dbReference>
<dbReference type="Gene3D" id="1.20.1250.20">
    <property type="entry name" value="MFS general substrate transporter like domains"/>
    <property type="match status" value="2"/>
</dbReference>
<dbReference type="STRING" id="293826.Amet_2828"/>
<protein>
    <submittedName>
        <fullName evidence="8">Major facilitator superfamily MFS_1</fullName>
    </submittedName>
</protein>
<feature type="transmembrane region" description="Helical" evidence="6">
    <location>
        <begin position="233"/>
        <end position="253"/>
    </location>
</feature>
<dbReference type="PANTHER" id="PTHR43385">
    <property type="entry name" value="RIBOFLAVIN TRANSPORTER RIBJ"/>
    <property type="match status" value="1"/>
</dbReference>
<feature type="transmembrane region" description="Helical" evidence="6">
    <location>
        <begin position="171"/>
        <end position="192"/>
    </location>
</feature>
<dbReference type="KEGG" id="amt:Amet_2828"/>
<sequence>MSQSIINATYASERSKKATLAVIGSAVAIFFPGALVFGFPGLMSPVWQQMLGIESGALGYVMFFLLASLGVFMFFVGKWTITIGAKNLMRIGTVMASIAALMVAFVSNIWMIYLWAFLVGGASCFIYSPGINSVQRWYPQKRGLMSGIVNLTFGISAAIMVPIFRFMLETVGYQTLCIIVAGATLVVGLIASQFTEIPEKVKGFEPTEVKQENSAMSEQFSFTSKEATKTKSFWLLWAVWALMGAAGVTMVTQSVSFGMAKGFDLAAAATILAVYNLANGISRIVTGAISDIVGRNLTLSITFVGAAIGYILLPHVSGLVMISILAGLVGFGYGTLFACSSPMIADCFGLKHFGAILGLVFTAYGFIAGLIGPTLSGYLLGITNGNYKMVFYYLATLCLISAVLIMLVKPPVKETLAVKS</sequence>
<dbReference type="Pfam" id="PF07690">
    <property type="entry name" value="MFS_1"/>
    <property type="match status" value="1"/>
</dbReference>
<feature type="transmembrane region" description="Helical" evidence="6">
    <location>
        <begin position="265"/>
        <end position="285"/>
    </location>
</feature>